<evidence type="ECO:0000313" key="5">
    <source>
        <dbReference type="Proteomes" id="UP000566985"/>
    </source>
</evidence>
<protein>
    <submittedName>
        <fullName evidence="2">Uncharacterized protein</fullName>
    </submittedName>
</protein>
<gene>
    <name evidence="2" type="ORF">HU668_17030</name>
    <name evidence="3" type="ORF">PANT111_40289</name>
</gene>
<dbReference type="InterPro" id="IPR045644">
    <property type="entry name" value="DUF6404"/>
</dbReference>
<dbReference type="Pfam" id="PF19942">
    <property type="entry name" value="DUF6404"/>
    <property type="match status" value="1"/>
</dbReference>
<dbReference type="EMBL" id="JABWPM010000022">
    <property type="protein sequence ID" value="NUY98162.1"/>
    <property type="molecule type" value="Genomic_DNA"/>
</dbReference>
<keyword evidence="1" id="KW-0472">Membrane</keyword>
<evidence type="ECO:0000313" key="4">
    <source>
        <dbReference type="Proteomes" id="UP000433737"/>
    </source>
</evidence>
<evidence type="ECO:0000313" key="2">
    <source>
        <dbReference type="EMBL" id="NUY98162.1"/>
    </source>
</evidence>
<comment type="caution">
    <text evidence="2">The sequence shown here is derived from an EMBL/GenBank/DDBJ whole genome shotgun (WGS) entry which is preliminary data.</text>
</comment>
<dbReference type="Proteomes" id="UP000433737">
    <property type="component" value="Unassembled WGS sequence"/>
</dbReference>
<dbReference type="GeneID" id="57346861"/>
<proteinExistence type="predicted"/>
<evidence type="ECO:0000313" key="3">
    <source>
        <dbReference type="EMBL" id="VXC44702.1"/>
    </source>
</evidence>
<dbReference type="EMBL" id="CABWMH010000034">
    <property type="protein sequence ID" value="VXC44702.1"/>
    <property type="molecule type" value="Genomic_DNA"/>
</dbReference>
<evidence type="ECO:0000256" key="1">
    <source>
        <dbReference type="SAM" id="Phobius"/>
    </source>
</evidence>
<reference evidence="3 4" key="1">
    <citation type="submission" date="2019-10" db="EMBL/GenBank/DDBJ databases">
        <authorList>
            <person name="Karimi E."/>
        </authorList>
    </citation>
    <scope>NUCLEOTIDE SEQUENCE [LARGE SCALE GENOMIC DNA]</scope>
    <source>
        <strain evidence="3">Pantoea sp. 111</strain>
    </source>
</reference>
<sequence>MKDEEFKRKTEKAFVLMCEKKLKKTTRIPFTYRLLWSMGIKIPPAIFASFGSNLCFLGAYFAVSYGCIMWFVSWQPRGMSPLTGLITSLIAGLFYGVCMAFVFRKRRKAARLPDWEQL</sequence>
<feature type="transmembrane region" description="Helical" evidence="1">
    <location>
        <begin position="45"/>
        <end position="72"/>
    </location>
</feature>
<dbReference type="RefSeq" id="WP_084227886.1">
    <property type="nucleotide sequence ID" value="NZ_JABWPE010000022.1"/>
</dbReference>
<reference evidence="2 5" key="2">
    <citation type="submission" date="2020-05" db="EMBL/GenBank/DDBJ databases">
        <title>Whole Genome Sequences of Enterobacteriales Associated with the International Space Station.</title>
        <authorList>
            <person name="Bharadwaj A."/>
            <person name="Daudu R."/>
            <person name="Singh N."/>
            <person name="Wood J."/>
            <person name="Debieu M."/>
            <person name="Mason C."/>
            <person name="Wang C."/>
            <person name="Venkateswaran K."/>
        </authorList>
    </citation>
    <scope>NUCLEOTIDE SEQUENCE [LARGE SCALE GENOMIC DNA]</scope>
    <source>
        <strain evidence="2 5">IF5SW-B1</strain>
    </source>
</reference>
<organism evidence="2 5">
    <name type="scientific">Pantoea brenneri</name>
    <dbReference type="NCBI Taxonomy" id="472694"/>
    <lineage>
        <taxon>Bacteria</taxon>
        <taxon>Pseudomonadati</taxon>
        <taxon>Pseudomonadota</taxon>
        <taxon>Gammaproteobacteria</taxon>
        <taxon>Enterobacterales</taxon>
        <taxon>Erwiniaceae</taxon>
        <taxon>Pantoea</taxon>
    </lineage>
</organism>
<dbReference type="Proteomes" id="UP000566985">
    <property type="component" value="Unassembled WGS sequence"/>
</dbReference>
<dbReference type="AlphaFoldDB" id="A0A653YQV6"/>
<feature type="transmembrane region" description="Helical" evidence="1">
    <location>
        <begin position="84"/>
        <end position="103"/>
    </location>
</feature>
<name>A0A653YQV6_9GAMM</name>
<accession>A0A653YQV6</accession>
<keyword evidence="1" id="KW-1133">Transmembrane helix</keyword>
<keyword evidence="1" id="KW-0812">Transmembrane</keyword>